<dbReference type="AlphaFoldDB" id="C7N2E6"/>
<reference evidence="1 2" key="1">
    <citation type="journal article" date="2009" name="Stand. Genomic Sci.">
        <title>Complete genome sequence of Slackia heliotrinireducens type strain (RHS 1).</title>
        <authorList>
            <person name="Pukall R."/>
            <person name="Lapidus A."/>
            <person name="Nolan M."/>
            <person name="Copeland A."/>
            <person name="Glavina Del Rio T."/>
            <person name="Lucas S."/>
            <person name="Chen F."/>
            <person name="Tice H."/>
            <person name="Cheng J.F."/>
            <person name="Chertkov O."/>
            <person name="Bruce D."/>
            <person name="Goodwin L."/>
            <person name="Kuske C."/>
            <person name="Brettin T."/>
            <person name="Detter J.C."/>
            <person name="Han C."/>
            <person name="Pitluck S."/>
            <person name="Pati A."/>
            <person name="Mavrommatis K."/>
            <person name="Ivanova N."/>
            <person name="Ovchinnikova G."/>
            <person name="Chen A."/>
            <person name="Palaniappan K."/>
            <person name="Schneider S."/>
            <person name="Rohde M."/>
            <person name="Chain P."/>
            <person name="D'haeseleer P."/>
            <person name="Goker M."/>
            <person name="Bristow J."/>
            <person name="Eisen J.A."/>
            <person name="Markowitz V."/>
            <person name="Kyrpides N.C."/>
            <person name="Klenk H.P."/>
            <person name="Hugenholtz P."/>
        </authorList>
    </citation>
    <scope>NUCLEOTIDE SEQUENCE [LARGE SCALE GENOMIC DNA]</scope>
    <source>
        <strain evidence="2">ATCC 29202 / DSM 20476 / NCTC 11029 / RHS 1</strain>
    </source>
</reference>
<dbReference type="STRING" id="471855.Shel_03910"/>
<name>C7N2E6_SLAHD</name>
<dbReference type="EMBL" id="CP001684">
    <property type="protein sequence ID" value="ACV21452.1"/>
    <property type="molecule type" value="Genomic_DNA"/>
</dbReference>
<dbReference type="HOGENOM" id="CLU_084690_0_0_11"/>
<evidence type="ECO:0000313" key="1">
    <source>
        <dbReference type="EMBL" id="ACV21452.1"/>
    </source>
</evidence>
<dbReference type="GO" id="GO:0016740">
    <property type="term" value="F:transferase activity"/>
    <property type="evidence" value="ECO:0007669"/>
    <property type="project" value="UniProtKB-KW"/>
</dbReference>
<dbReference type="PANTHER" id="PTHR34817:SF2">
    <property type="entry name" value="NUCLEOTIDYLTRANSFERASE"/>
    <property type="match status" value="1"/>
</dbReference>
<organism evidence="1 2">
    <name type="scientific">Slackia heliotrinireducens (strain ATCC 29202 / DSM 20476 / NCTC 11029 / RHS 1)</name>
    <name type="common">Peptococcus heliotrinreducens</name>
    <dbReference type="NCBI Taxonomy" id="471855"/>
    <lineage>
        <taxon>Bacteria</taxon>
        <taxon>Bacillati</taxon>
        <taxon>Actinomycetota</taxon>
        <taxon>Coriobacteriia</taxon>
        <taxon>Eggerthellales</taxon>
        <taxon>Eggerthellaceae</taxon>
        <taxon>Slackia</taxon>
    </lineage>
</organism>
<dbReference type="KEGG" id="shi:Shel_03910"/>
<dbReference type="PANTHER" id="PTHR34817">
    <property type="entry name" value="NUCLEOTIDYLTRANSFERASE"/>
    <property type="match status" value="1"/>
</dbReference>
<protein>
    <submittedName>
        <fullName evidence="1">Predicted nucleotidyltransferase</fullName>
    </submittedName>
</protein>
<dbReference type="eggNOG" id="COG3541">
    <property type="taxonomic scope" value="Bacteria"/>
</dbReference>
<proteinExistence type="predicted"/>
<keyword evidence="2" id="KW-1185">Reference proteome</keyword>
<gene>
    <name evidence="1" type="ordered locus">Shel_03910</name>
</gene>
<sequence length="265" mass="29837">MGVRERTETHMDSMTTTILDELQTVEREHGVRVLAAIESGSRAWGFDSPDSDYDVRFVYVHPVENYLRLDQGRDTIEWKLDDVLDINGWDLAKFLRLVHASNPSAFEWLGSPIVYRESPEFAAVRQVAPTCFSPLASVHHYLGMAKTNAAALSGDAVKLKKYLYVMRALLAARWAVQKATPVPMLFEDLANALLEPEMRGVVAGMLAEKRVGDERELHARIPEVDAWIVCARADLEERCARVTALPKPNWDALDQVFVSIVMGER</sequence>
<accession>C7N2E6</accession>
<dbReference type="InterPro" id="IPR018775">
    <property type="entry name" value="RlaP"/>
</dbReference>
<evidence type="ECO:0000313" key="2">
    <source>
        <dbReference type="Proteomes" id="UP000002026"/>
    </source>
</evidence>
<dbReference type="Pfam" id="PF10127">
    <property type="entry name" value="RlaP"/>
    <property type="match status" value="1"/>
</dbReference>
<dbReference type="Proteomes" id="UP000002026">
    <property type="component" value="Chromosome"/>
</dbReference>
<keyword evidence="1" id="KW-0808">Transferase</keyword>